<dbReference type="InterPro" id="IPR008948">
    <property type="entry name" value="L-Aspartase-like"/>
</dbReference>
<gene>
    <name evidence="1" type="primary">hutH_14</name>
    <name evidence="1" type="ORF">SDC9_73751</name>
</gene>
<accession>A0A644YH63</accession>
<dbReference type="EMBL" id="VSSQ01004941">
    <property type="protein sequence ID" value="MPM27241.1"/>
    <property type="molecule type" value="Genomic_DNA"/>
</dbReference>
<dbReference type="PANTHER" id="PTHR10362">
    <property type="entry name" value="HISTIDINE AMMONIA-LYASE"/>
    <property type="match status" value="1"/>
</dbReference>
<dbReference type="SUPFAM" id="SSF48557">
    <property type="entry name" value="L-aspartase-like"/>
    <property type="match status" value="1"/>
</dbReference>
<dbReference type="EC" id="4.3.1.3" evidence="1"/>
<dbReference type="Gene3D" id="1.10.275.10">
    <property type="entry name" value="Fumarase/aspartase (N-terminal domain)"/>
    <property type="match status" value="1"/>
</dbReference>
<reference evidence="1" key="1">
    <citation type="submission" date="2019-08" db="EMBL/GenBank/DDBJ databases">
        <authorList>
            <person name="Kucharzyk K."/>
            <person name="Murdoch R.W."/>
            <person name="Higgins S."/>
            <person name="Loffler F."/>
        </authorList>
    </citation>
    <scope>NUCLEOTIDE SEQUENCE</scope>
</reference>
<dbReference type="AlphaFoldDB" id="A0A644YH63"/>
<comment type="caution">
    <text evidence="1">The sequence shown here is derived from an EMBL/GenBank/DDBJ whole genome shotgun (WGS) entry which is preliminary data.</text>
</comment>
<dbReference type="InterPro" id="IPR024083">
    <property type="entry name" value="Fumarase/histidase_N"/>
</dbReference>
<organism evidence="1">
    <name type="scientific">bioreactor metagenome</name>
    <dbReference type="NCBI Taxonomy" id="1076179"/>
    <lineage>
        <taxon>unclassified sequences</taxon>
        <taxon>metagenomes</taxon>
        <taxon>ecological metagenomes</taxon>
    </lineage>
</organism>
<keyword evidence="1" id="KW-0456">Lyase</keyword>
<proteinExistence type="predicted"/>
<protein>
    <submittedName>
        <fullName evidence="1">Histidine ammonia-lyase</fullName>
        <ecNumber evidence="1">4.3.1.3</ecNumber>
    </submittedName>
</protein>
<dbReference type="Gene3D" id="1.20.200.10">
    <property type="entry name" value="Fumarase/aspartase (Central domain)"/>
    <property type="match status" value="1"/>
</dbReference>
<dbReference type="Pfam" id="PF00221">
    <property type="entry name" value="Lyase_aromatic"/>
    <property type="match status" value="1"/>
</dbReference>
<name>A0A644YH63_9ZZZZ</name>
<evidence type="ECO:0000313" key="1">
    <source>
        <dbReference type="EMBL" id="MPM27241.1"/>
    </source>
</evidence>
<dbReference type="GO" id="GO:0004397">
    <property type="term" value="F:histidine ammonia-lyase activity"/>
    <property type="evidence" value="ECO:0007669"/>
    <property type="project" value="UniProtKB-EC"/>
</dbReference>
<sequence length="502" mass="55848">MDSLILTGSNLTLEDVYEVAYGGRPVEIAPEAYARLDKGRRIMQELAHGGKAIYGFNRGVGWNKDQNIDEDFFETQNRMILRSHSLGVPPYNTDVEVRAMMVIRLNNMLIGASCASDSLANIYRDFLNHGITPRIPKRGAVGEADITTISHMGLAFVGEGDVSYKGEILKARQAMEQEGIAPCCMQLKDAHTIILSNCQGEAMAAIMACEVEKLLKVSDLIYCLDYEGLNGNIESLREDVNALRGLPGQIECAARCRGYLEGSYLYEPHPDRALQDPLSFRGGFTITGSVTDALNFVKKILHIQINSPSDNPCIMLDQESLYVTSNFETTSLAVGVEMLSIALGHLSRTLNYRMIKMCSPEFTKLTRFLAPRDGSAHGYDEIQNTYSSIDAENRSLVNPSSVDFYHMQGGIEDHASNLPLVASKGLQLVDNLKYLVGMEALYAAQAVDLRDNIRLGKYTRIAYDTIRETIPELVDNRNVFEDIRLAYELICSEELLRRIQDA</sequence>
<dbReference type="InterPro" id="IPR001106">
    <property type="entry name" value="Aromatic_Lyase"/>
</dbReference>
<dbReference type="CDD" id="cd00332">
    <property type="entry name" value="PAL-HAL"/>
    <property type="match status" value="1"/>
</dbReference>